<evidence type="ECO:0000313" key="2">
    <source>
        <dbReference type="EMBL" id="KAF9510705.1"/>
    </source>
</evidence>
<proteinExistence type="predicted"/>
<keyword evidence="3" id="KW-1185">Reference proteome</keyword>
<reference evidence="2" key="1">
    <citation type="journal article" date="2020" name="Nat. Commun.">
        <title>Large-scale genome sequencing of mycorrhizal fungi provides insights into the early evolution of symbiotic traits.</title>
        <authorList>
            <person name="Miyauchi S."/>
            <person name="Kiss E."/>
            <person name="Kuo A."/>
            <person name="Drula E."/>
            <person name="Kohler A."/>
            <person name="Sanchez-Garcia M."/>
            <person name="Morin E."/>
            <person name="Andreopoulos B."/>
            <person name="Barry K.W."/>
            <person name="Bonito G."/>
            <person name="Buee M."/>
            <person name="Carver A."/>
            <person name="Chen C."/>
            <person name="Cichocki N."/>
            <person name="Clum A."/>
            <person name="Culley D."/>
            <person name="Crous P.W."/>
            <person name="Fauchery L."/>
            <person name="Girlanda M."/>
            <person name="Hayes R.D."/>
            <person name="Keri Z."/>
            <person name="LaButti K."/>
            <person name="Lipzen A."/>
            <person name="Lombard V."/>
            <person name="Magnuson J."/>
            <person name="Maillard F."/>
            <person name="Murat C."/>
            <person name="Nolan M."/>
            <person name="Ohm R.A."/>
            <person name="Pangilinan J."/>
            <person name="Pereira M.F."/>
            <person name="Perotto S."/>
            <person name="Peter M."/>
            <person name="Pfister S."/>
            <person name="Riley R."/>
            <person name="Sitrit Y."/>
            <person name="Stielow J.B."/>
            <person name="Szollosi G."/>
            <person name="Zifcakova L."/>
            <person name="Stursova M."/>
            <person name="Spatafora J.W."/>
            <person name="Tedersoo L."/>
            <person name="Vaario L.M."/>
            <person name="Yamada A."/>
            <person name="Yan M."/>
            <person name="Wang P."/>
            <person name="Xu J."/>
            <person name="Bruns T."/>
            <person name="Baldrian P."/>
            <person name="Vilgalys R."/>
            <person name="Dunand C."/>
            <person name="Henrissat B."/>
            <person name="Grigoriev I.V."/>
            <person name="Hibbett D."/>
            <person name="Nagy L.G."/>
            <person name="Martin F.M."/>
        </authorList>
    </citation>
    <scope>NUCLEOTIDE SEQUENCE</scope>
    <source>
        <strain evidence="2">UP504</strain>
    </source>
</reference>
<gene>
    <name evidence="2" type="ORF">BS47DRAFT_1364381</name>
</gene>
<evidence type="ECO:0000313" key="3">
    <source>
        <dbReference type="Proteomes" id="UP000886523"/>
    </source>
</evidence>
<sequence length="150" mass="16861">MAGVWHYIRLQPHPTHNNNPQNGKSPNGNTPMMQHTAPCQMRAPGTTHPLQQIVATMKTHKVNKGPNGNMPNSNAPKGDAMNSNTKQELNMPNEWPQDHTHHATLCKKSSLWLLFWGAWAECEQDDDNKSELKQGMICLIENGLGHFYES</sequence>
<comment type="caution">
    <text evidence="2">The sequence shown here is derived from an EMBL/GenBank/DDBJ whole genome shotgun (WGS) entry which is preliminary data.</text>
</comment>
<feature type="compositionally biased region" description="Polar residues" evidence="1">
    <location>
        <begin position="23"/>
        <end position="33"/>
    </location>
</feature>
<dbReference type="AlphaFoldDB" id="A0A9P6ASN5"/>
<evidence type="ECO:0000256" key="1">
    <source>
        <dbReference type="SAM" id="MobiDB-lite"/>
    </source>
</evidence>
<feature type="region of interest" description="Disordered" evidence="1">
    <location>
        <begin position="10"/>
        <end position="33"/>
    </location>
</feature>
<name>A0A9P6ASN5_9AGAM</name>
<organism evidence="2 3">
    <name type="scientific">Hydnum rufescens UP504</name>
    <dbReference type="NCBI Taxonomy" id="1448309"/>
    <lineage>
        <taxon>Eukaryota</taxon>
        <taxon>Fungi</taxon>
        <taxon>Dikarya</taxon>
        <taxon>Basidiomycota</taxon>
        <taxon>Agaricomycotina</taxon>
        <taxon>Agaricomycetes</taxon>
        <taxon>Cantharellales</taxon>
        <taxon>Hydnaceae</taxon>
        <taxon>Hydnum</taxon>
    </lineage>
</organism>
<protein>
    <submittedName>
        <fullName evidence="2">Uncharacterized protein</fullName>
    </submittedName>
</protein>
<dbReference type="Proteomes" id="UP000886523">
    <property type="component" value="Unassembled WGS sequence"/>
</dbReference>
<feature type="compositionally biased region" description="Low complexity" evidence="1">
    <location>
        <begin position="11"/>
        <end position="22"/>
    </location>
</feature>
<dbReference type="EMBL" id="MU129012">
    <property type="protein sequence ID" value="KAF9510705.1"/>
    <property type="molecule type" value="Genomic_DNA"/>
</dbReference>
<accession>A0A9P6ASN5</accession>